<evidence type="ECO:0000313" key="2">
    <source>
        <dbReference type="Proteomes" id="UP000001106"/>
    </source>
</evidence>
<dbReference type="EMBL" id="CP000743">
    <property type="protein sequence ID" value="ABR56722.1"/>
    <property type="molecule type" value="Genomic_DNA"/>
</dbReference>
<dbReference type="SUPFAM" id="SSF46785">
    <property type="entry name" value="Winged helix' DNA-binding domain"/>
    <property type="match status" value="1"/>
</dbReference>
<dbReference type="RefSeq" id="WP_011973854.1">
    <property type="nucleotide sequence ID" value="NC_009635.1"/>
</dbReference>
<dbReference type="OrthoDB" id="60541at2157"/>
<dbReference type="Proteomes" id="UP000001106">
    <property type="component" value="Chromosome"/>
</dbReference>
<organism evidence="1 2">
    <name type="scientific">Methanococcus aeolicus (strain ATCC BAA-1280 / DSM 17508 / OCM 812 / Nankai-3)</name>
    <dbReference type="NCBI Taxonomy" id="419665"/>
    <lineage>
        <taxon>Archaea</taxon>
        <taxon>Methanobacteriati</taxon>
        <taxon>Methanobacteriota</taxon>
        <taxon>Methanomada group</taxon>
        <taxon>Methanococci</taxon>
        <taxon>Methanococcales</taxon>
        <taxon>Methanococcaceae</taxon>
        <taxon>Methanococcus</taxon>
    </lineage>
</organism>
<dbReference type="HOGENOM" id="CLU_800796_0_0_2"/>
<keyword evidence="2" id="KW-1185">Reference proteome</keyword>
<dbReference type="Gene3D" id="1.10.10.10">
    <property type="entry name" value="Winged helix-like DNA-binding domain superfamily/Winged helix DNA-binding domain"/>
    <property type="match status" value="1"/>
</dbReference>
<dbReference type="InterPro" id="IPR036390">
    <property type="entry name" value="WH_DNA-bd_sf"/>
</dbReference>
<dbReference type="KEGG" id="mae:Maeo_1145"/>
<accession>A6UW50</accession>
<protein>
    <submittedName>
        <fullName evidence="1">Uncharacterized protein</fullName>
    </submittedName>
</protein>
<reference evidence="1" key="1">
    <citation type="submission" date="2007-06" db="EMBL/GenBank/DDBJ databases">
        <title>Complete sequence of Methanococcus aeolicus Nankai-3.</title>
        <authorList>
            <consortium name="US DOE Joint Genome Institute"/>
            <person name="Copeland A."/>
            <person name="Lucas S."/>
            <person name="Lapidus A."/>
            <person name="Barry K."/>
            <person name="Glavina del Rio T."/>
            <person name="Dalin E."/>
            <person name="Tice H."/>
            <person name="Pitluck S."/>
            <person name="Chain P."/>
            <person name="Malfatti S."/>
            <person name="Shin M."/>
            <person name="Vergez L."/>
            <person name="Schmutz J."/>
            <person name="Larimer F."/>
            <person name="Land M."/>
            <person name="Hauser L."/>
            <person name="Kyrpides N."/>
            <person name="Lykidis A."/>
            <person name="Sieprawska-Lupa M."/>
            <person name="Whitman W.B."/>
            <person name="Richardson P."/>
        </authorList>
    </citation>
    <scope>NUCLEOTIDE SEQUENCE [LARGE SCALE GENOMIC DNA]</scope>
    <source>
        <strain evidence="1">Nankai-3</strain>
    </source>
</reference>
<name>A6UW50_META3</name>
<gene>
    <name evidence="1" type="ordered locus">Maeo_1145</name>
</gene>
<dbReference type="eggNOG" id="arCOG05049">
    <property type="taxonomic scope" value="Archaea"/>
</dbReference>
<dbReference type="GeneID" id="5326552"/>
<dbReference type="STRING" id="419665.Maeo_1145"/>
<dbReference type="InterPro" id="IPR036388">
    <property type="entry name" value="WH-like_DNA-bd_sf"/>
</dbReference>
<evidence type="ECO:0000313" key="1">
    <source>
        <dbReference type="EMBL" id="ABR56722.1"/>
    </source>
</evidence>
<dbReference type="AlphaFoldDB" id="A6UW50"/>
<proteinExistence type="predicted"/>
<sequence>MDIIDSVAKDFLTNDIWIMPTDREDILELDDIGNIKIVDTIPIIRTLATPSLKKTLKRLLYIIKDKMVLFDSTKNSEIQINIMNYINKKYFDAKNKNYYRAKKAWYRFIGDIFNNIEKNEIKKALTKIIVLLKVLNPILVFEVHNISKWNYPMGFKRFIDYLHTNGISIVIKCPVESKQNLSTLFENSKINDIAIVKYYAKLKGRFISTTVAKYLLNISNGNTNIIDILLLKSKRELKTLRDLKVPWLKILPIIVPSKYQKIINIICNIKKFKINDIEQLLDLKIPTIYAYLKELVDMGIITKRRINNRIGRPSRTFLYKLSINKEILFDYLDNLPYNDLYFTVFHNANSQILTRNNTELRKYSNSRFRVFGLG</sequence>